<reference evidence="1" key="2">
    <citation type="submission" date="2018-08" db="UniProtKB">
        <authorList>
            <consortium name="EnsemblPlants"/>
        </authorList>
    </citation>
    <scope>IDENTIFICATION</scope>
    <source>
        <strain evidence="1">Yugu1</strain>
    </source>
</reference>
<name>K4AN44_SETIT</name>
<organism evidence="1 2">
    <name type="scientific">Setaria italica</name>
    <name type="common">Foxtail millet</name>
    <name type="synonym">Panicum italicum</name>
    <dbReference type="NCBI Taxonomy" id="4555"/>
    <lineage>
        <taxon>Eukaryota</taxon>
        <taxon>Viridiplantae</taxon>
        <taxon>Streptophyta</taxon>
        <taxon>Embryophyta</taxon>
        <taxon>Tracheophyta</taxon>
        <taxon>Spermatophyta</taxon>
        <taxon>Magnoliopsida</taxon>
        <taxon>Liliopsida</taxon>
        <taxon>Poales</taxon>
        <taxon>Poaceae</taxon>
        <taxon>PACMAD clade</taxon>
        <taxon>Panicoideae</taxon>
        <taxon>Panicodae</taxon>
        <taxon>Paniceae</taxon>
        <taxon>Cenchrinae</taxon>
        <taxon>Setaria</taxon>
    </lineage>
</organism>
<dbReference type="Gramene" id="KQK92679">
    <property type="protein sequence ID" value="KQK92679"/>
    <property type="gene ID" value="SETIT_040341mg"/>
</dbReference>
<evidence type="ECO:0000313" key="2">
    <source>
        <dbReference type="Proteomes" id="UP000004995"/>
    </source>
</evidence>
<dbReference type="InParanoid" id="K4AN44"/>
<dbReference type="Proteomes" id="UP000004995">
    <property type="component" value="Unassembled WGS sequence"/>
</dbReference>
<protein>
    <submittedName>
        <fullName evidence="1">Uncharacterized protein</fullName>
    </submittedName>
</protein>
<dbReference type="HOGENOM" id="CLU_3336525_0_0_1"/>
<dbReference type="EnsemblPlants" id="KQK92679">
    <property type="protein sequence ID" value="KQK92679"/>
    <property type="gene ID" value="SETIT_040341mg"/>
</dbReference>
<dbReference type="AlphaFoldDB" id="K4AN44"/>
<evidence type="ECO:0000313" key="1">
    <source>
        <dbReference type="EnsemblPlants" id="KQK92679"/>
    </source>
</evidence>
<dbReference type="EMBL" id="AGNK02006133">
    <property type="status" value="NOT_ANNOTATED_CDS"/>
    <property type="molecule type" value="Genomic_DNA"/>
</dbReference>
<keyword evidence="2" id="KW-1185">Reference proteome</keyword>
<proteinExistence type="predicted"/>
<reference evidence="2" key="1">
    <citation type="journal article" date="2012" name="Nat. Biotechnol.">
        <title>Reference genome sequence of the model plant Setaria.</title>
        <authorList>
            <person name="Bennetzen J.L."/>
            <person name="Schmutz J."/>
            <person name="Wang H."/>
            <person name="Percifield R."/>
            <person name="Hawkins J."/>
            <person name="Pontaroli A.C."/>
            <person name="Estep M."/>
            <person name="Feng L."/>
            <person name="Vaughn J.N."/>
            <person name="Grimwood J."/>
            <person name="Jenkins J."/>
            <person name="Barry K."/>
            <person name="Lindquist E."/>
            <person name="Hellsten U."/>
            <person name="Deshpande S."/>
            <person name="Wang X."/>
            <person name="Wu X."/>
            <person name="Mitros T."/>
            <person name="Triplett J."/>
            <person name="Yang X."/>
            <person name="Ye C.Y."/>
            <person name="Mauro-Herrera M."/>
            <person name="Wang L."/>
            <person name="Li P."/>
            <person name="Sharma M."/>
            <person name="Sharma R."/>
            <person name="Ronald P.C."/>
            <person name="Panaud O."/>
            <person name="Kellogg E.A."/>
            <person name="Brutnell T.P."/>
            <person name="Doust A.N."/>
            <person name="Tuskan G.A."/>
            <person name="Rokhsar D."/>
            <person name="Devos K.M."/>
        </authorList>
    </citation>
    <scope>NUCLEOTIDE SEQUENCE [LARGE SCALE GENOMIC DNA]</scope>
    <source>
        <strain evidence="2">cv. Yugu1</strain>
    </source>
</reference>
<accession>K4AN44</accession>
<sequence length="38" mass="4498">MRVSQRSFFLGLTPVSCLWDGEAHYCRMEVLYFCLLLL</sequence>